<name>A0ABM1V2I9_SOLPN</name>
<organism evidence="2 3">
    <name type="scientific">Solanum pennellii</name>
    <name type="common">Tomato</name>
    <name type="synonym">Lycopersicon pennellii</name>
    <dbReference type="NCBI Taxonomy" id="28526"/>
    <lineage>
        <taxon>Eukaryota</taxon>
        <taxon>Viridiplantae</taxon>
        <taxon>Streptophyta</taxon>
        <taxon>Embryophyta</taxon>
        <taxon>Tracheophyta</taxon>
        <taxon>Spermatophyta</taxon>
        <taxon>Magnoliopsida</taxon>
        <taxon>eudicotyledons</taxon>
        <taxon>Gunneridae</taxon>
        <taxon>Pentapetalae</taxon>
        <taxon>asterids</taxon>
        <taxon>lamiids</taxon>
        <taxon>Solanales</taxon>
        <taxon>Solanaceae</taxon>
        <taxon>Solanoideae</taxon>
        <taxon>Solaneae</taxon>
        <taxon>Solanum</taxon>
        <taxon>Solanum subgen. Lycopersicon</taxon>
    </lineage>
</organism>
<dbReference type="RefSeq" id="XP_027769957.1">
    <property type="nucleotide sequence ID" value="XM_027914156.1"/>
</dbReference>
<keyword evidence="2" id="KW-1185">Reference proteome</keyword>
<dbReference type="GeneID" id="114075980"/>
<protein>
    <submittedName>
        <fullName evidence="3">Uncharacterized protein LOC114075980</fullName>
    </submittedName>
</protein>
<gene>
    <name evidence="3" type="primary">LOC114075980</name>
</gene>
<feature type="domain" description="Tf2-1-like SH3-like" evidence="1">
    <location>
        <begin position="2"/>
        <end position="30"/>
    </location>
</feature>
<evidence type="ECO:0000259" key="1">
    <source>
        <dbReference type="Pfam" id="PF24626"/>
    </source>
</evidence>
<dbReference type="PANTHER" id="PTHR46148">
    <property type="entry name" value="CHROMO DOMAIN-CONTAINING PROTEIN"/>
    <property type="match status" value="1"/>
</dbReference>
<reference evidence="2" key="1">
    <citation type="journal article" date="2014" name="Nat. Genet.">
        <title>The genome of the stress-tolerant wild tomato species Solanum pennellii.</title>
        <authorList>
            <person name="Bolger A."/>
            <person name="Scossa F."/>
            <person name="Bolger M.E."/>
            <person name="Lanz C."/>
            <person name="Maumus F."/>
            <person name="Tohge T."/>
            <person name="Quesneville H."/>
            <person name="Alseekh S."/>
            <person name="Sorensen I."/>
            <person name="Lichtenstein G."/>
            <person name="Fich E.A."/>
            <person name="Conte M."/>
            <person name="Keller H."/>
            <person name="Schneeberger K."/>
            <person name="Schwacke R."/>
            <person name="Ofner I."/>
            <person name="Vrebalov J."/>
            <person name="Xu Y."/>
            <person name="Osorio S."/>
            <person name="Aflitos S.A."/>
            <person name="Schijlen E."/>
            <person name="Jimenez-Gomez J.M."/>
            <person name="Ryngajllo M."/>
            <person name="Kimura S."/>
            <person name="Kumar R."/>
            <person name="Koenig D."/>
            <person name="Headland L.R."/>
            <person name="Maloof J.N."/>
            <person name="Sinha N."/>
            <person name="van Ham R.C."/>
            <person name="Lankhorst R.K."/>
            <person name="Mao L."/>
            <person name="Vogel A."/>
            <person name="Arsova B."/>
            <person name="Panstruga R."/>
            <person name="Fei Z."/>
            <person name="Rose J.K."/>
            <person name="Zamir D."/>
            <person name="Carrari F."/>
            <person name="Giovannoni J.J."/>
            <person name="Weigel D."/>
            <person name="Usadel B."/>
            <person name="Fernie A.R."/>
        </authorList>
    </citation>
    <scope>NUCLEOTIDE SEQUENCE [LARGE SCALE GENOMIC DNA]</scope>
    <source>
        <strain evidence="2">cv. LA0716</strain>
    </source>
</reference>
<dbReference type="Proteomes" id="UP000694930">
    <property type="component" value="Chromosome 2"/>
</dbReference>
<reference evidence="3" key="2">
    <citation type="submission" date="2025-08" db="UniProtKB">
        <authorList>
            <consortium name="RefSeq"/>
        </authorList>
    </citation>
    <scope>IDENTIFICATION</scope>
</reference>
<accession>A0ABM1V2I9</accession>
<proteinExistence type="predicted"/>
<dbReference type="InterPro" id="IPR056924">
    <property type="entry name" value="SH3_Tf2-1"/>
</dbReference>
<evidence type="ECO:0000313" key="3">
    <source>
        <dbReference type="RefSeq" id="XP_027769957.1"/>
    </source>
</evidence>
<sequence>MVGKVAYELRLPSELASIHPVFRVSILKKFIGVPESIILIEGLGMDENLSYEDVPVEILDWQVKKLRKKEVTSVKVLWRNHLIEATTWEVKADMKSHYPHLFAN</sequence>
<dbReference type="PANTHER" id="PTHR46148:SF60">
    <property type="entry name" value="CHROMO DOMAIN-CONTAINING PROTEIN"/>
    <property type="match status" value="1"/>
</dbReference>
<evidence type="ECO:0000313" key="2">
    <source>
        <dbReference type="Proteomes" id="UP000694930"/>
    </source>
</evidence>
<dbReference type="Pfam" id="PF24626">
    <property type="entry name" value="SH3_Tf2-1"/>
    <property type="match status" value="1"/>
</dbReference>